<dbReference type="InterPro" id="IPR010499">
    <property type="entry name" value="AraC_E-bd"/>
</dbReference>
<evidence type="ECO:0000313" key="3">
    <source>
        <dbReference type="Proteomes" id="UP000261905"/>
    </source>
</evidence>
<dbReference type="Gene3D" id="3.20.80.10">
    <property type="entry name" value="Regulatory factor, effector binding domain"/>
    <property type="match status" value="1"/>
</dbReference>
<feature type="domain" description="AraC effector-binding" evidence="1">
    <location>
        <begin position="1"/>
        <end position="155"/>
    </location>
</feature>
<comment type="caution">
    <text evidence="2">The sequence shown here is derived from an EMBL/GenBank/DDBJ whole genome shotgun (WGS) entry which is preliminary data.</text>
</comment>
<sequence>MPLEQITMNRSEIKLVGYRVHVSLNQDLEENIVVNLREEMTKQRHHISNQTNAGMYLVQIYPEEEWTPDVPFTSLVAVEVSEYSEAPEGCVTHTIPSGQYVKVTHKGPESDIGEAYDWIREQDICSVRSFDFEYWAPKASFDEEDSMIDIYLPVEE</sequence>
<proteinExistence type="predicted"/>
<evidence type="ECO:0000313" key="2">
    <source>
        <dbReference type="EMBL" id="REK77035.1"/>
    </source>
</evidence>
<name>A0A371PM20_9BACL</name>
<dbReference type="EMBL" id="QUBQ01000001">
    <property type="protein sequence ID" value="REK77035.1"/>
    <property type="molecule type" value="Genomic_DNA"/>
</dbReference>
<organism evidence="2 3">
    <name type="scientific">Paenibacillus paeoniae</name>
    <dbReference type="NCBI Taxonomy" id="2292705"/>
    <lineage>
        <taxon>Bacteria</taxon>
        <taxon>Bacillati</taxon>
        <taxon>Bacillota</taxon>
        <taxon>Bacilli</taxon>
        <taxon>Bacillales</taxon>
        <taxon>Paenibacillaceae</taxon>
        <taxon>Paenibacillus</taxon>
    </lineage>
</organism>
<dbReference type="InterPro" id="IPR029441">
    <property type="entry name" value="Cass2"/>
</dbReference>
<reference evidence="2 3" key="1">
    <citation type="submission" date="2018-08" db="EMBL/GenBank/DDBJ databases">
        <title>Paenibacillus sp. M4BSY-1, whole genome shotgun sequence.</title>
        <authorList>
            <person name="Tuo L."/>
        </authorList>
    </citation>
    <scope>NUCLEOTIDE SEQUENCE [LARGE SCALE GENOMIC DNA]</scope>
    <source>
        <strain evidence="2 3">M4BSY-1</strain>
    </source>
</reference>
<gene>
    <name evidence="2" type="ORF">DX130_08510</name>
</gene>
<dbReference type="PANTHER" id="PTHR36444:SF2">
    <property type="entry name" value="TRANSCRIPTIONAL REGULATOR PROTEIN YOBU-RELATED"/>
    <property type="match status" value="1"/>
</dbReference>
<accession>A0A371PM20</accession>
<evidence type="ECO:0000259" key="1">
    <source>
        <dbReference type="SMART" id="SM00871"/>
    </source>
</evidence>
<dbReference type="AlphaFoldDB" id="A0A371PM20"/>
<keyword evidence="3" id="KW-1185">Reference proteome</keyword>
<dbReference type="Pfam" id="PF14526">
    <property type="entry name" value="Cass2"/>
    <property type="match status" value="1"/>
</dbReference>
<dbReference type="InterPro" id="IPR053182">
    <property type="entry name" value="YobU-like_regulator"/>
</dbReference>
<dbReference type="SUPFAM" id="SSF55136">
    <property type="entry name" value="Probable bacterial effector-binding domain"/>
    <property type="match status" value="1"/>
</dbReference>
<dbReference type="Proteomes" id="UP000261905">
    <property type="component" value="Unassembled WGS sequence"/>
</dbReference>
<dbReference type="OrthoDB" id="2449587at2"/>
<protein>
    <recommendedName>
        <fullName evidence="1">AraC effector-binding domain-containing protein</fullName>
    </recommendedName>
</protein>
<dbReference type="SMART" id="SM00871">
    <property type="entry name" value="AraC_E_bind"/>
    <property type="match status" value="1"/>
</dbReference>
<dbReference type="PANTHER" id="PTHR36444">
    <property type="entry name" value="TRANSCRIPTIONAL REGULATOR PROTEIN YOBU-RELATED"/>
    <property type="match status" value="1"/>
</dbReference>
<dbReference type="InterPro" id="IPR011256">
    <property type="entry name" value="Reg_factor_effector_dom_sf"/>
</dbReference>
<dbReference type="RefSeq" id="WP_116044368.1">
    <property type="nucleotide sequence ID" value="NZ_QUBQ01000001.1"/>
</dbReference>